<keyword evidence="4" id="KW-0309">Germination</keyword>
<feature type="transmembrane region" description="Helical" evidence="8">
    <location>
        <begin position="271"/>
        <end position="295"/>
    </location>
</feature>
<dbReference type="PANTHER" id="PTHR34975:SF2">
    <property type="entry name" value="SPORE GERMINATION PROTEIN A2"/>
    <property type="match status" value="1"/>
</dbReference>
<reference evidence="10" key="1">
    <citation type="journal article" date="2019" name="Int. J. Syst. Evol. Microbiol.">
        <title>The Global Catalogue of Microorganisms (GCM) 10K type strain sequencing project: providing services to taxonomists for standard genome sequencing and annotation.</title>
        <authorList>
            <consortium name="The Broad Institute Genomics Platform"/>
            <consortium name="The Broad Institute Genome Sequencing Center for Infectious Disease"/>
            <person name="Wu L."/>
            <person name="Ma J."/>
        </authorList>
    </citation>
    <scope>NUCLEOTIDE SEQUENCE [LARGE SCALE GENOMIC DNA]</scope>
    <source>
        <strain evidence="10">CGMCC 1.16305</strain>
    </source>
</reference>
<name>A0ABW2PSM1_9BACL</name>
<keyword evidence="6 8" id="KW-1133">Transmembrane helix</keyword>
<feature type="transmembrane region" description="Helical" evidence="8">
    <location>
        <begin position="119"/>
        <end position="137"/>
    </location>
</feature>
<feature type="transmembrane region" description="Helical" evidence="8">
    <location>
        <begin position="80"/>
        <end position="99"/>
    </location>
</feature>
<evidence type="ECO:0000256" key="1">
    <source>
        <dbReference type="ARBA" id="ARBA00004141"/>
    </source>
</evidence>
<keyword evidence="3" id="KW-0813">Transport</keyword>
<organism evidence="9 10">
    <name type="scientific">Scopulibacillus cellulosilyticus</name>
    <dbReference type="NCBI Taxonomy" id="2665665"/>
    <lineage>
        <taxon>Bacteria</taxon>
        <taxon>Bacillati</taxon>
        <taxon>Bacillota</taxon>
        <taxon>Bacilli</taxon>
        <taxon>Bacillales</taxon>
        <taxon>Sporolactobacillaceae</taxon>
        <taxon>Scopulibacillus</taxon>
    </lineage>
</organism>
<feature type="transmembrane region" description="Helical" evidence="8">
    <location>
        <begin position="48"/>
        <end position="68"/>
    </location>
</feature>
<dbReference type="NCBIfam" id="TIGR00912">
    <property type="entry name" value="2A0309"/>
    <property type="match status" value="1"/>
</dbReference>
<comment type="caution">
    <text evidence="9">The sequence shown here is derived from an EMBL/GenBank/DDBJ whole genome shotgun (WGS) entry which is preliminary data.</text>
</comment>
<keyword evidence="7 8" id="KW-0472">Membrane</keyword>
<keyword evidence="5 8" id="KW-0812">Transmembrane</keyword>
<feature type="transmembrane region" description="Helical" evidence="8">
    <location>
        <begin position="336"/>
        <end position="358"/>
    </location>
</feature>
<dbReference type="Proteomes" id="UP001596505">
    <property type="component" value="Unassembled WGS sequence"/>
</dbReference>
<feature type="transmembrane region" description="Helical" evidence="8">
    <location>
        <begin position="189"/>
        <end position="209"/>
    </location>
</feature>
<sequence>MAYLIEKGKISTFQMGVIMYFMVGGTSTLLVPSIAAKYAGQDMWLSPVWSSLIGCLNVFIAWQLYKIYPKTTMIESSKIILGRILGFVFNFFFLFRLIYDMSIIVREYGEFIHVFLSKTPLYILMGSLILVCSFAVLGGIEVIARCTQFFLPIVILFFFLMIIFIIPDLKPENMLPVMENGLKPSLKSALFINEWFVEFIYIAFLFPLLKNKKRALSWGSISVLTVMVTMVMANFVCLFLLGDITEKYNFPVYTVASYISVADFVEHLDGIVMAIWILVGFCQLAMWFYALSLGVSQWLNLSEYRPVVLPLGLLIILFSIWIAPNFESLVASLNTAFVPYTYVIMSFYPILLLCIAYVRKWATQNKII</sequence>
<evidence type="ECO:0000313" key="9">
    <source>
        <dbReference type="EMBL" id="MFC7392129.1"/>
    </source>
</evidence>
<comment type="subcellular location">
    <subcellularLocation>
        <location evidence="1">Membrane</location>
        <topology evidence="1">Multi-pass membrane protein</topology>
    </subcellularLocation>
</comment>
<evidence type="ECO:0000256" key="2">
    <source>
        <dbReference type="ARBA" id="ARBA00007998"/>
    </source>
</evidence>
<evidence type="ECO:0000313" key="10">
    <source>
        <dbReference type="Proteomes" id="UP001596505"/>
    </source>
</evidence>
<evidence type="ECO:0000256" key="3">
    <source>
        <dbReference type="ARBA" id="ARBA00022448"/>
    </source>
</evidence>
<evidence type="ECO:0000256" key="6">
    <source>
        <dbReference type="ARBA" id="ARBA00022989"/>
    </source>
</evidence>
<feature type="transmembrane region" description="Helical" evidence="8">
    <location>
        <begin position="12"/>
        <end position="36"/>
    </location>
</feature>
<feature type="transmembrane region" description="Helical" evidence="8">
    <location>
        <begin position="221"/>
        <end position="241"/>
    </location>
</feature>
<dbReference type="Gene3D" id="1.20.1740.10">
    <property type="entry name" value="Amino acid/polyamine transporter I"/>
    <property type="match status" value="1"/>
</dbReference>
<feature type="transmembrane region" description="Helical" evidence="8">
    <location>
        <begin position="307"/>
        <end position="324"/>
    </location>
</feature>
<feature type="transmembrane region" description="Helical" evidence="8">
    <location>
        <begin position="149"/>
        <end position="169"/>
    </location>
</feature>
<gene>
    <name evidence="9" type="ORF">ACFQRG_03965</name>
</gene>
<dbReference type="Pfam" id="PF03845">
    <property type="entry name" value="Spore_permease"/>
    <property type="match status" value="1"/>
</dbReference>
<keyword evidence="10" id="KW-1185">Reference proteome</keyword>
<evidence type="ECO:0000256" key="4">
    <source>
        <dbReference type="ARBA" id="ARBA00022544"/>
    </source>
</evidence>
<dbReference type="EMBL" id="JBHTCO010000004">
    <property type="protein sequence ID" value="MFC7392129.1"/>
    <property type="molecule type" value="Genomic_DNA"/>
</dbReference>
<evidence type="ECO:0000256" key="5">
    <source>
        <dbReference type="ARBA" id="ARBA00022692"/>
    </source>
</evidence>
<dbReference type="PANTHER" id="PTHR34975">
    <property type="entry name" value="SPORE GERMINATION PROTEIN A2"/>
    <property type="match status" value="1"/>
</dbReference>
<dbReference type="InterPro" id="IPR004761">
    <property type="entry name" value="Spore_GerAB"/>
</dbReference>
<evidence type="ECO:0000256" key="7">
    <source>
        <dbReference type="ARBA" id="ARBA00023136"/>
    </source>
</evidence>
<evidence type="ECO:0000256" key="8">
    <source>
        <dbReference type="SAM" id="Phobius"/>
    </source>
</evidence>
<comment type="similarity">
    <text evidence="2">Belongs to the amino acid-polyamine-organocation (APC) superfamily. Spore germination protein (SGP) (TC 2.A.3.9) family.</text>
</comment>
<accession>A0ABW2PSM1</accession>
<proteinExistence type="inferred from homology"/>
<dbReference type="RefSeq" id="WP_380963862.1">
    <property type="nucleotide sequence ID" value="NZ_JBHTCO010000004.1"/>
</dbReference>
<protein>
    <submittedName>
        <fullName evidence="9">Endospore germination permease</fullName>
    </submittedName>
</protein>